<keyword evidence="3" id="KW-1185">Reference proteome</keyword>
<reference evidence="2" key="1">
    <citation type="submission" date="2017-12" db="EMBL/GenBank/DDBJ databases">
        <title>Sequencing the genomes of 1000 Actinobacteria strains.</title>
        <authorList>
            <person name="Klenk H.-P."/>
        </authorList>
    </citation>
    <scope>NUCLEOTIDE SEQUENCE [LARGE SCALE GENOMIC DNA]</scope>
    <source>
        <strain evidence="2">DSM 44228</strain>
    </source>
</reference>
<dbReference type="Proteomes" id="UP000233786">
    <property type="component" value="Unassembled WGS sequence"/>
</dbReference>
<sequence length="72" mass="7403">MAGPEVTACCRAANLDIRSAKPSSAPNRIATASAPASAKARTRSMISPSSNGTGKIKKGDLLERAQTFVEDA</sequence>
<feature type="compositionally biased region" description="Low complexity" evidence="1">
    <location>
        <begin position="30"/>
        <end position="39"/>
    </location>
</feature>
<organism evidence="2 3">
    <name type="scientific">Saccharopolyspora spinosa</name>
    <dbReference type="NCBI Taxonomy" id="60894"/>
    <lineage>
        <taxon>Bacteria</taxon>
        <taxon>Bacillati</taxon>
        <taxon>Actinomycetota</taxon>
        <taxon>Actinomycetes</taxon>
        <taxon>Pseudonocardiales</taxon>
        <taxon>Pseudonocardiaceae</taxon>
        <taxon>Saccharopolyspora</taxon>
    </lineage>
</organism>
<evidence type="ECO:0000313" key="2">
    <source>
        <dbReference type="EMBL" id="PKW15748.1"/>
    </source>
</evidence>
<protein>
    <submittedName>
        <fullName evidence="2">Uncharacterized protein</fullName>
    </submittedName>
</protein>
<evidence type="ECO:0000256" key="1">
    <source>
        <dbReference type="SAM" id="MobiDB-lite"/>
    </source>
</evidence>
<feature type="region of interest" description="Disordered" evidence="1">
    <location>
        <begin position="21"/>
        <end position="59"/>
    </location>
</feature>
<evidence type="ECO:0000313" key="3">
    <source>
        <dbReference type="Proteomes" id="UP000233786"/>
    </source>
</evidence>
<accession>A0A2N3XYM1</accession>
<comment type="caution">
    <text evidence="2">The sequence shown here is derived from an EMBL/GenBank/DDBJ whole genome shotgun (WGS) entry which is preliminary data.</text>
</comment>
<name>A0A2N3XYM1_SACSN</name>
<gene>
    <name evidence="2" type="ORF">A8926_3500</name>
</gene>
<dbReference type="EMBL" id="PJNB01000001">
    <property type="protein sequence ID" value="PKW15748.1"/>
    <property type="molecule type" value="Genomic_DNA"/>
</dbReference>
<dbReference type="AlphaFoldDB" id="A0A2N3XYM1"/>
<proteinExistence type="predicted"/>